<dbReference type="EMBL" id="JAPFFF010000012">
    <property type="protein sequence ID" value="KAK8875684.1"/>
    <property type="molecule type" value="Genomic_DNA"/>
</dbReference>
<comment type="caution">
    <text evidence="3">The sequence shown here is derived from an EMBL/GenBank/DDBJ whole genome shotgun (WGS) entry which is preliminary data.</text>
</comment>
<organism evidence="3 4">
    <name type="scientific">Tritrichomonas musculus</name>
    <dbReference type="NCBI Taxonomy" id="1915356"/>
    <lineage>
        <taxon>Eukaryota</taxon>
        <taxon>Metamonada</taxon>
        <taxon>Parabasalia</taxon>
        <taxon>Tritrichomonadida</taxon>
        <taxon>Tritrichomonadidae</taxon>
        <taxon>Tritrichomonas</taxon>
    </lineage>
</organism>
<dbReference type="InterPro" id="IPR032629">
    <property type="entry name" value="DCB_dom"/>
</dbReference>
<feature type="domain" description="Mon2/Sec7/BIG1-like dimerisation and cyclophilin-binding" evidence="2">
    <location>
        <begin position="3"/>
        <end position="167"/>
    </location>
</feature>
<reference evidence="3 4" key="1">
    <citation type="submission" date="2024-04" db="EMBL/GenBank/DDBJ databases">
        <title>Tritrichomonas musculus Genome.</title>
        <authorList>
            <person name="Alves-Ferreira E."/>
            <person name="Grigg M."/>
            <person name="Lorenzi H."/>
            <person name="Galac M."/>
        </authorList>
    </citation>
    <scope>NUCLEOTIDE SEQUENCE [LARGE SCALE GENOMIC DNA]</scope>
    <source>
        <strain evidence="3 4">EAF2021</strain>
    </source>
</reference>
<dbReference type="Pfam" id="PF16213">
    <property type="entry name" value="DCB"/>
    <property type="match status" value="1"/>
</dbReference>
<protein>
    <submittedName>
        <fullName evidence="3">Endocytosis and vacuole integrity protein</fullName>
    </submittedName>
</protein>
<dbReference type="SUPFAM" id="SSF48371">
    <property type="entry name" value="ARM repeat"/>
    <property type="match status" value="1"/>
</dbReference>
<keyword evidence="4" id="KW-1185">Reference proteome</keyword>
<dbReference type="Proteomes" id="UP001470230">
    <property type="component" value="Unassembled WGS sequence"/>
</dbReference>
<accession>A0ABR2JD80</accession>
<gene>
    <name evidence="3" type="ORF">M9Y10_005859</name>
</gene>
<sequence length="1443" mass="163102">MEIREQIESDLRAVASSSLPSSVKKAMDRVIFRLRTQNSRVEIIDANDPFVFLFEEITKDKKLINESITILSTIRTLLEIGALDGKACTKIFSIIDSLISSAPESFLLKVLQISLASFSSPSAKLEPRITASRWIFQMTYNTQSPIIPNVATATSFQLLDVAFDKAMGNSKKSIQNSQNGQNQQNLEDFDNTAEQLVNQNGEQLSDNEAQVGQSTEIEPISTRIANPNDWPITYVFTLMNEILLFINNGEPTMFKQTFVKSSNFPLLLLKYMLDKHFNFLSFFQPQFKSSIEHLLKYIESQKNVDPIKFSMFVPHLVVNLGEEYPEKVMPLFSKLISFSETYHPLLNGVAVTISLCPQLQFTSISNDDMLKVASVSSKFFLSNFKGTLSEPIVVFKKNSNKNRQPPLTLSWFDPFDQNANKILVSSVVILYQEILQCSQNPERFVTVFNLFDGIWQRVIQSTQDPVTLGTSLKIARQCVRYSIRQKHIDPAHRIFSTLCGFAVPTSAAFPLVAKGVIALHSIIRLLQQMKSQLVTFWPLIFETFSKCYHTASHKRSAADTQALKLIQPSLLSFSAELNDEMFVILFKVILKLSEEELKGFIDRKGTVPNFWPFKSLAYIFGINISTRQSAPMISNSKQRSNSDANKDSQNKENMKLISNNDANKASQIKGGIKSLSISDVNKVSQNKRDVNSMLWVEKTFFDHLESFLQCESPEYRTQATTTLFEISKYVISSKNSSQKVRQRIFDYIFQAANSNHRDVSIAAFSGLLSFLAGGTAISIREGWPMVLTILKVVWATPYSENIQNGFRVLTFICSDCLMYLRNTDIEVCLSTIAAYINQTEDINIALGTIGLLWNVGSSLSVVSSPTLKNDKENDLSSRDENNESNRANNANTSTTDMKNINDKNINENNNKGIINNNNQNYDSNDGIDSQIGDRLEVTANQSENPSRNLNSVEIPSFSADKKPIDIEKPTIFNNHEKDECWKALFKTLQNSFCDKRQNVSDSSLQTFFSLVNTFYGQFSTDLRHYVLDNVISPLVSVISESESSLLAIQGVTQCLRSLGDCQAVVSALVDAIESIALKFESGIKAGEATRCYIPFFFFDDEELSKKVTASFRRTVEKYVSNPTKSDLQGAVSVVTDILPKIASTVDDEEFNEWIQIIKLFCTFQVDKSYLHVSTHAALNVQSNLTNLSEERVMKLIALNMELIGIRCQPLTDKCFEILSSLFVKDFDEKGRAHCLIKILPLLQKMLSNPDCSSCFKKILGSQISLDILLIDRDTVCRLVEIGRRNAEFRPILVNLMGRKMNLIHPDIFPIFLSLGTDSPILFKLYFEKFCWKERNIVNESEKEKDRIFFEKTKDMVKKAMTNVVDLLIGEEKALESILRKQQYQGLIDLFNGLKELKADEDIFRVKGTNGHLISLLDLIIKLGETKSPELRLLMQEILHIVIT</sequence>
<name>A0ABR2JD80_9EUKA</name>
<evidence type="ECO:0000313" key="4">
    <source>
        <dbReference type="Proteomes" id="UP001470230"/>
    </source>
</evidence>
<feature type="compositionally biased region" description="Polar residues" evidence="1">
    <location>
        <begin position="631"/>
        <end position="643"/>
    </location>
</feature>
<feature type="region of interest" description="Disordered" evidence="1">
    <location>
        <begin position="631"/>
        <end position="651"/>
    </location>
</feature>
<dbReference type="InterPro" id="IPR016024">
    <property type="entry name" value="ARM-type_fold"/>
</dbReference>
<evidence type="ECO:0000313" key="3">
    <source>
        <dbReference type="EMBL" id="KAK8875684.1"/>
    </source>
</evidence>
<evidence type="ECO:0000256" key="1">
    <source>
        <dbReference type="SAM" id="MobiDB-lite"/>
    </source>
</evidence>
<feature type="compositionally biased region" description="Basic and acidic residues" evidence="1">
    <location>
        <begin position="868"/>
        <end position="883"/>
    </location>
</feature>
<feature type="compositionally biased region" description="Low complexity" evidence="1">
    <location>
        <begin position="884"/>
        <end position="898"/>
    </location>
</feature>
<feature type="compositionally biased region" description="Low complexity" evidence="1">
    <location>
        <begin position="906"/>
        <end position="924"/>
    </location>
</feature>
<dbReference type="PANTHER" id="PTHR42264">
    <property type="entry name" value="EPHRIN_REC_LIKE DOMAIN-CONTAINING PROTEIN"/>
    <property type="match status" value="1"/>
</dbReference>
<proteinExistence type="predicted"/>
<feature type="region of interest" description="Disordered" evidence="1">
    <location>
        <begin position="865"/>
        <end position="929"/>
    </location>
</feature>
<evidence type="ECO:0000259" key="2">
    <source>
        <dbReference type="Pfam" id="PF16213"/>
    </source>
</evidence>